<feature type="domain" description="DUF1540" evidence="1">
    <location>
        <begin position="8"/>
        <end position="69"/>
    </location>
</feature>
<dbReference type="EMBL" id="SIRE01000010">
    <property type="protein sequence ID" value="TBL78350.1"/>
    <property type="molecule type" value="Genomic_DNA"/>
</dbReference>
<evidence type="ECO:0000259" key="1">
    <source>
        <dbReference type="Pfam" id="PF07561"/>
    </source>
</evidence>
<proteinExistence type="predicted"/>
<dbReference type="InterPro" id="IPR011437">
    <property type="entry name" value="DUF1540"/>
</dbReference>
<dbReference type="OrthoDB" id="1681234at2"/>
<keyword evidence="3" id="KW-1185">Reference proteome</keyword>
<organism evidence="2 3">
    <name type="scientific">Paenibacillus thalictri</name>
    <dbReference type="NCBI Taxonomy" id="2527873"/>
    <lineage>
        <taxon>Bacteria</taxon>
        <taxon>Bacillati</taxon>
        <taxon>Bacillota</taxon>
        <taxon>Bacilli</taxon>
        <taxon>Bacillales</taxon>
        <taxon>Paenibacillaceae</taxon>
        <taxon>Paenibacillus</taxon>
    </lineage>
</organism>
<accession>A0A4Q9DPX4</accession>
<evidence type="ECO:0000313" key="3">
    <source>
        <dbReference type="Proteomes" id="UP000293142"/>
    </source>
</evidence>
<dbReference type="AlphaFoldDB" id="A0A4Q9DPX4"/>
<sequence>MTMDKPIVKCSVANCEYWAQGNRCGADLIMIDIDKHANATFTEEFAGESFDDDHTDKAADSRSTCCHTFKPKAAK</sequence>
<dbReference type="Proteomes" id="UP000293142">
    <property type="component" value="Unassembled WGS sequence"/>
</dbReference>
<evidence type="ECO:0000313" key="2">
    <source>
        <dbReference type="EMBL" id="TBL78350.1"/>
    </source>
</evidence>
<comment type="caution">
    <text evidence="2">The sequence shown here is derived from an EMBL/GenBank/DDBJ whole genome shotgun (WGS) entry which is preliminary data.</text>
</comment>
<name>A0A4Q9DPX4_9BACL</name>
<reference evidence="2 3" key="1">
    <citation type="submission" date="2019-02" db="EMBL/GenBank/DDBJ databases">
        <title>Paenibacillus sp. nov., isolated from surface-sterilized tissue of Thalictrum simplex L.</title>
        <authorList>
            <person name="Tuo L."/>
        </authorList>
    </citation>
    <scope>NUCLEOTIDE SEQUENCE [LARGE SCALE GENOMIC DNA]</scope>
    <source>
        <strain evidence="2 3">N2SHLJ1</strain>
    </source>
</reference>
<gene>
    <name evidence="2" type="ORF">EYB31_14590</name>
</gene>
<protein>
    <submittedName>
        <fullName evidence="2">DUF1540 domain-containing protein</fullName>
    </submittedName>
</protein>
<dbReference type="Pfam" id="PF07561">
    <property type="entry name" value="DUF1540"/>
    <property type="match status" value="1"/>
</dbReference>